<keyword evidence="1" id="KW-0813">Transport</keyword>
<keyword evidence="2" id="KW-0547">Nucleotide-binding</keyword>
<dbReference type="GO" id="GO:0015188">
    <property type="term" value="F:L-isoleucine transmembrane transporter activity"/>
    <property type="evidence" value="ECO:0007669"/>
    <property type="project" value="TreeGrafter"/>
</dbReference>
<evidence type="ECO:0000313" key="6">
    <source>
        <dbReference type="Proteomes" id="UP000048984"/>
    </source>
</evidence>
<evidence type="ECO:0000256" key="3">
    <source>
        <dbReference type="ARBA" id="ARBA00022840"/>
    </source>
</evidence>
<dbReference type="Gene3D" id="3.40.50.300">
    <property type="entry name" value="P-loop containing nucleotide triphosphate hydrolases"/>
    <property type="match status" value="1"/>
</dbReference>
<reference evidence="5 6" key="2">
    <citation type="submission" date="2015-10" db="EMBL/GenBank/DDBJ databases">
        <title>Draft Genome Sequence of Prosthecomicrobium hirschii ATCC 27832.</title>
        <authorList>
            <person name="Daniel J."/>
            <person name="Givan S.A."/>
            <person name="Brun Y.V."/>
            <person name="Brown P.J."/>
        </authorList>
    </citation>
    <scope>NUCLEOTIDE SEQUENCE [LARGE SCALE GENOMIC DNA]</scope>
    <source>
        <strain evidence="5 6">16</strain>
    </source>
</reference>
<dbReference type="InterPro" id="IPR003439">
    <property type="entry name" value="ABC_transporter-like_ATP-bd"/>
</dbReference>
<dbReference type="GO" id="GO:0042941">
    <property type="term" value="P:D-alanine transmembrane transport"/>
    <property type="evidence" value="ECO:0007669"/>
    <property type="project" value="TreeGrafter"/>
</dbReference>
<proteinExistence type="predicted"/>
<keyword evidence="3" id="KW-0067">ATP-binding</keyword>
<dbReference type="InterPro" id="IPR027417">
    <property type="entry name" value="P-loop_NTPase"/>
</dbReference>
<gene>
    <name evidence="5" type="ORF">ABB55_10690</name>
</gene>
<dbReference type="SMART" id="SM00382">
    <property type="entry name" value="AAA"/>
    <property type="match status" value="1"/>
</dbReference>
<organism evidence="5 6">
    <name type="scientific">Prosthecodimorpha hirschii</name>
    <dbReference type="NCBI Taxonomy" id="665126"/>
    <lineage>
        <taxon>Bacteria</taxon>
        <taxon>Pseudomonadati</taxon>
        <taxon>Pseudomonadota</taxon>
        <taxon>Alphaproteobacteria</taxon>
        <taxon>Hyphomicrobiales</taxon>
        <taxon>Ancalomicrobiaceae</taxon>
        <taxon>Prosthecodimorpha</taxon>
    </lineage>
</organism>
<dbReference type="PANTHER" id="PTHR45772">
    <property type="entry name" value="CONSERVED COMPONENT OF ABC TRANSPORTER FOR NATURAL AMINO ACIDS-RELATED"/>
    <property type="match status" value="1"/>
</dbReference>
<dbReference type="CDD" id="cd03219">
    <property type="entry name" value="ABC_Mj1267_LivG_branched"/>
    <property type="match status" value="1"/>
</dbReference>
<dbReference type="OrthoDB" id="7158404at2"/>
<dbReference type="Pfam" id="PF12399">
    <property type="entry name" value="BCA_ABC_TP_C"/>
    <property type="match status" value="1"/>
</dbReference>
<evidence type="ECO:0000256" key="2">
    <source>
        <dbReference type="ARBA" id="ARBA00022741"/>
    </source>
</evidence>
<dbReference type="GO" id="GO:0005524">
    <property type="term" value="F:ATP binding"/>
    <property type="evidence" value="ECO:0007669"/>
    <property type="project" value="UniProtKB-KW"/>
</dbReference>
<accession>A0A0N8GEW2</accession>
<dbReference type="GO" id="GO:0015192">
    <property type="term" value="F:L-phenylalanine transmembrane transporter activity"/>
    <property type="evidence" value="ECO:0007669"/>
    <property type="project" value="TreeGrafter"/>
</dbReference>
<dbReference type="STRING" id="665126.ABB55_10690"/>
<dbReference type="AlphaFoldDB" id="A0A0N8GEW2"/>
<evidence type="ECO:0000313" key="5">
    <source>
        <dbReference type="EMBL" id="KPL52633.1"/>
    </source>
</evidence>
<dbReference type="GO" id="GO:1903806">
    <property type="term" value="P:L-isoleucine import across plasma membrane"/>
    <property type="evidence" value="ECO:0007669"/>
    <property type="project" value="TreeGrafter"/>
</dbReference>
<dbReference type="InterPro" id="IPR003593">
    <property type="entry name" value="AAA+_ATPase"/>
</dbReference>
<dbReference type="Proteomes" id="UP000048984">
    <property type="component" value="Unassembled WGS sequence"/>
</dbReference>
<evidence type="ECO:0000259" key="4">
    <source>
        <dbReference type="PROSITE" id="PS50893"/>
    </source>
</evidence>
<dbReference type="Pfam" id="PF00005">
    <property type="entry name" value="ABC_tran"/>
    <property type="match status" value="1"/>
</dbReference>
<comment type="caution">
    <text evidence="5">The sequence shown here is derived from an EMBL/GenBank/DDBJ whole genome shotgun (WGS) entry which is preliminary data.</text>
</comment>
<evidence type="ECO:0000256" key="1">
    <source>
        <dbReference type="ARBA" id="ARBA00022448"/>
    </source>
</evidence>
<feature type="domain" description="ABC transporter" evidence="4">
    <location>
        <begin position="5"/>
        <end position="250"/>
    </location>
</feature>
<dbReference type="InterPro" id="IPR051120">
    <property type="entry name" value="ABC_AA/LPS_Transport"/>
</dbReference>
<dbReference type="GO" id="GO:0015808">
    <property type="term" value="P:L-alanine transport"/>
    <property type="evidence" value="ECO:0007669"/>
    <property type="project" value="TreeGrafter"/>
</dbReference>
<dbReference type="InterPro" id="IPR032823">
    <property type="entry name" value="BCA_ABC_TP_C"/>
</dbReference>
<dbReference type="RefSeq" id="WP_054358796.1">
    <property type="nucleotide sequence ID" value="NZ_LJYW01000001.1"/>
</dbReference>
<sequence>MTVRLSVEGATKRYGGLTAVDDVSFVVPDRGVTAIIGPNGAGKTTLFNLISGAQPPTAGRVVFEGEDVTRLPPEAKAARGLVRTFQLVKLFADLTAAENVAVGTHLKTRGGFLSAVFRPPSIRRMEAGIAARSRELLDLVGLGAVADRKAATLSYGRQRLLEVARALAAEPKLLLLDEPAAGLNAEESARLSDVIRKIAASGTSVLLIEHDMTLVMNTADDVVVIDFGRKIAQGAPAEVKANPAVIAAYLG</sequence>
<dbReference type="PROSITE" id="PS50893">
    <property type="entry name" value="ABC_TRANSPORTER_2"/>
    <property type="match status" value="1"/>
</dbReference>
<name>A0A0N8GEW2_9HYPH</name>
<protein>
    <recommendedName>
        <fullName evidence="4">ABC transporter domain-containing protein</fullName>
    </recommendedName>
</protein>
<dbReference type="GO" id="GO:0005886">
    <property type="term" value="C:plasma membrane"/>
    <property type="evidence" value="ECO:0007669"/>
    <property type="project" value="TreeGrafter"/>
</dbReference>
<dbReference type="EMBL" id="LJYW01000001">
    <property type="protein sequence ID" value="KPL52633.1"/>
    <property type="molecule type" value="Genomic_DNA"/>
</dbReference>
<dbReference type="GO" id="GO:0016887">
    <property type="term" value="F:ATP hydrolysis activity"/>
    <property type="evidence" value="ECO:0007669"/>
    <property type="project" value="InterPro"/>
</dbReference>
<dbReference type="GO" id="GO:1903805">
    <property type="term" value="P:L-valine import across plasma membrane"/>
    <property type="evidence" value="ECO:0007669"/>
    <property type="project" value="TreeGrafter"/>
</dbReference>
<reference evidence="5 6" key="1">
    <citation type="submission" date="2015-09" db="EMBL/GenBank/DDBJ databases">
        <authorList>
            <consortium name="Swine Surveillance"/>
        </authorList>
    </citation>
    <scope>NUCLEOTIDE SEQUENCE [LARGE SCALE GENOMIC DNA]</scope>
    <source>
        <strain evidence="5 6">16</strain>
    </source>
</reference>
<dbReference type="SUPFAM" id="SSF52540">
    <property type="entry name" value="P-loop containing nucleoside triphosphate hydrolases"/>
    <property type="match status" value="1"/>
</dbReference>
<keyword evidence="6" id="KW-1185">Reference proteome</keyword>
<dbReference type="PANTHER" id="PTHR45772:SF7">
    <property type="entry name" value="AMINO ACID ABC TRANSPORTER ATP-BINDING PROTEIN"/>
    <property type="match status" value="1"/>
</dbReference>
<dbReference type="FunFam" id="3.40.50.300:FF:000421">
    <property type="entry name" value="Branched-chain amino acid ABC transporter ATP-binding protein"/>
    <property type="match status" value="1"/>
</dbReference>
<dbReference type="GO" id="GO:0005304">
    <property type="term" value="F:L-valine transmembrane transporter activity"/>
    <property type="evidence" value="ECO:0007669"/>
    <property type="project" value="TreeGrafter"/>
</dbReference>